<dbReference type="PANTHER" id="PTHR43730:SF1">
    <property type="entry name" value="BETA-MANNOSIDASE"/>
    <property type="match status" value="1"/>
</dbReference>
<reference evidence="4 5" key="1">
    <citation type="submission" date="2018-05" db="EMBL/GenBank/DDBJ databases">
        <title>Genome sequencing and assembly of the regulated plant pathogen Lachnellula willkommii and related sister species for the development of diagnostic species identification markers.</title>
        <authorList>
            <person name="Giroux E."/>
            <person name="Bilodeau G."/>
        </authorList>
    </citation>
    <scope>NUCLEOTIDE SEQUENCE [LARGE SCALE GENOMIC DNA]</scope>
    <source>
        <strain evidence="4 5">CBS 160.35</strain>
    </source>
</reference>
<evidence type="ECO:0000313" key="4">
    <source>
        <dbReference type="EMBL" id="TVY48629.1"/>
    </source>
</evidence>
<name>A0A8H8S5K4_9HELO</name>
<dbReference type="AlphaFoldDB" id="A0A8H8S5K4"/>
<evidence type="ECO:0000259" key="3">
    <source>
        <dbReference type="Pfam" id="PF22666"/>
    </source>
</evidence>
<comment type="caution">
    <text evidence="4">The sequence shown here is derived from an EMBL/GenBank/DDBJ whole genome shotgun (WGS) entry which is preliminary data.</text>
</comment>
<proteinExistence type="predicted"/>
<keyword evidence="1" id="KW-0378">Hydrolase</keyword>
<dbReference type="InterPro" id="IPR050887">
    <property type="entry name" value="Beta-mannosidase_GH2"/>
</dbReference>
<dbReference type="GO" id="GO:0004567">
    <property type="term" value="F:beta-mannosidase activity"/>
    <property type="evidence" value="ECO:0007669"/>
    <property type="project" value="TreeGrafter"/>
</dbReference>
<dbReference type="InterPro" id="IPR008979">
    <property type="entry name" value="Galactose-bd-like_sf"/>
</dbReference>
<dbReference type="Gene3D" id="2.60.120.260">
    <property type="entry name" value="Galactose-binding domain-like"/>
    <property type="match status" value="1"/>
</dbReference>
<keyword evidence="5" id="KW-1185">Reference proteome</keyword>
<feature type="non-terminal residue" evidence="4">
    <location>
        <position position="1"/>
    </location>
</feature>
<dbReference type="Proteomes" id="UP000443090">
    <property type="component" value="Unassembled WGS sequence"/>
</dbReference>
<dbReference type="PANTHER" id="PTHR43730">
    <property type="entry name" value="BETA-MANNOSIDASE"/>
    <property type="match status" value="1"/>
</dbReference>
<dbReference type="OrthoDB" id="2866996at2759"/>
<dbReference type="SUPFAM" id="SSF49785">
    <property type="entry name" value="Galactose-binding domain-like"/>
    <property type="match status" value="1"/>
</dbReference>
<protein>
    <submittedName>
        <fullName evidence="4">Beta-mannosidase B</fullName>
    </submittedName>
</protein>
<accession>A0A8H8S5K4</accession>
<evidence type="ECO:0000313" key="5">
    <source>
        <dbReference type="Proteomes" id="UP000443090"/>
    </source>
</evidence>
<gene>
    <name evidence="4" type="primary">man9_3</name>
    <name evidence="4" type="ORF">LOCC1_G003109</name>
</gene>
<sequence length="314" mass="35246">KSSLYSTPLNFIKTPLTKNLLTKDWQFRQTTALNSSTASSFLPVSRFSTVAHLDLLHHGLIKNPYIDINEIETLWVNDADWEYRTTIPSSVSSSTSLHQLVFEGLDTIYSIVFNGTVVRETRNMHIEHRVDATKSLKKGDGEENVLELKFKTAPEFAKKEKDRIGYKGNGTDVHFGGSERLFGWDWGPAINTSGPWKPSWDAEEGRIRDWIVRQEVSEDLKKAVVKIKGCVEGRKGSPISVEITDPEGKQVLIQDISVESTGKFSADIEVNSPQLPSLMACNRFTPSGSLSSADNKSIKLGFRRLRLLQHALRK</sequence>
<dbReference type="InterPro" id="IPR054593">
    <property type="entry name" value="Beta-mannosidase-like_N2"/>
</dbReference>
<dbReference type="Pfam" id="PF22666">
    <property type="entry name" value="Glyco_hydro_2_N2"/>
    <property type="match status" value="1"/>
</dbReference>
<dbReference type="EMBL" id="QGMI01000040">
    <property type="protein sequence ID" value="TVY48629.1"/>
    <property type="molecule type" value="Genomic_DNA"/>
</dbReference>
<feature type="domain" description="Beta-mannosidase-like galactose-binding" evidence="3">
    <location>
        <begin position="25"/>
        <end position="197"/>
    </location>
</feature>
<evidence type="ECO:0000256" key="1">
    <source>
        <dbReference type="ARBA" id="ARBA00022801"/>
    </source>
</evidence>
<dbReference type="GO" id="GO:0006516">
    <property type="term" value="P:glycoprotein catabolic process"/>
    <property type="evidence" value="ECO:0007669"/>
    <property type="project" value="TreeGrafter"/>
</dbReference>
<keyword evidence="2" id="KW-0326">Glycosidase</keyword>
<organism evidence="4 5">
    <name type="scientific">Lachnellula occidentalis</name>
    <dbReference type="NCBI Taxonomy" id="215460"/>
    <lineage>
        <taxon>Eukaryota</taxon>
        <taxon>Fungi</taxon>
        <taxon>Dikarya</taxon>
        <taxon>Ascomycota</taxon>
        <taxon>Pezizomycotina</taxon>
        <taxon>Leotiomycetes</taxon>
        <taxon>Helotiales</taxon>
        <taxon>Lachnaceae</taxon>
        <taxon>Lachnellula</taxon>
    </lineage>
</organism>
<evidence type="ECO:0000256" key="2">
    <source>
        <dbReference type="ARBA" id="ARBA00023295"/>
    </source>
</evidence>